<dbReference type="CDD" id="cd00093">
    <property type="entry name" value="HTH_XRE"/>
    <property type="match status" value="1"/>
</dbReference>
<keyword evidence="3" id="KW-1185">Reference proteome</keyword>
<dbReference type="InterPro" id="IPR001387">
    <property type="entry name" value="Cro/C1-type_HTH"/>
</dbReference>
<dbReference type="RefSeq" id="WP_020785478.1">
    <property type="nucleotide sequence ID" value="NZ_AP026367.1"/>
</dbReference>
<sequence>MPNIDEQAKAYETGRAGWFGIAVGWRRKALGLTAAELSRKTAELGFPITRGTIAEIESNLRSGKIDVAEVLVLAAALDVPPLLLLFPQVASDSGSSVLPNVFTTDGESIRWVSGETSNPRVYDMNAGRLDGEPSLPNDGVELIANITLLHQALDTRSSLVHHLRTVERDPTEMHTAQQMLDRNADQIATIRNRIRTAQESLWGMNRTAMSEEDNND</sequence>
<dbReference type="Gene3D" id="1.10.260.40">
    <property type="entry name" value="lambda repressor-like DNA-binding domains"/>
    <property type="match status" value="1"/>
</dbReference>
<dbReference type="PROSITE" id="PS50943">
    <property type="entry name" value="HTH_CROC1"/>
    <property type="match status" value="1"/>
</dbReference>
<reference evidence="2" key="1">
    <citation type="submission" date="2022-06" db="EMBL/GenBank/DDBJ databases">
        <title>Complete genome sequence of Mycobacterium pseudoshottsii NJB1907-Z4.</title>
        <authorList>
            <person name="Komine T."/>
            <person name="Fukano H."/>
            <person name="Wada S."/>
        </authorList>
    </citation>
    <scope>NUCLEOTIDE SEQUENCE</scope>
    <source>
        <strain evidence="2">NJB1907-Z4</strain>
    </source>
</reference>
<gene>
    <name evidence="2" type="ORF">NJB1907Z4_C55380</name>
</gene>
<dbReference type="GO" id="GO:0003677">
    <property type="term" value="F:DNA binding"/>
    <property type="evidence" value="ECO:0007669"/>
    <property type="project" value="InterPro"/>
</dbReference>
<evidence type="ECO:0000259" key="1">
    <source>
        <dbReference type="PROSITE" id="PS50943"/>
    </source>
</evidence>
<evidence type="ECO:0000313" key="2">
    <source>
        <dbReference type="EMBL" id="BDN85323.1"/>
    </source>
</evidence>
<dbReference type="InterPro" id="IPR010982">
    <property type="entry name" value="Lambda_DNA-bd_dom_sf"/>
</dbReference>
<feature type="domain" description="HTH cro/C1-type" evidence="1">
    <location>
        <begin position="27"/>
        <end position="84"/>
    </location>
</feature>
<proteinExistence type="predicted"/>
<protein>
    <recommendedName>
        <fullName evidence="1">HTH cro/C1-type domain-containing protein</fullName>
    </recommendedName>
</protein>
<dbReference type="EMBL" id="AP026367">
    <property type="protein sequence ID" value="BDN85323.1"/>
    <property type="molecule type" value="Genomic_DNA"/>
</dbReference>
<accession>A0A9N7LXE0</accession>
<dbReference type="AlphaFoldDB" id="A0A9N7LXE0"/>
<evidence type="ECO:0000313" key="3">
    <source>
        <dbReference type="Proteomes" id="UP001058626"/>
    </source>
</evidence>
<dbReference type="Proteomes" id="UP001058626">
    <property type="component" value="Chromosome"/>
</dbReference>
<dbReference type="SUPFAM" id="SSF47413">
    <property type="entry name" value="lambda repressor-like DNA-binding domains"/>
    <property type="match status" value="1"/>
</dbReference>
<name>A0A9N7LXE0_9MYCO</name>
<organism evidence="2 3">
    <name type="scientific">Mycobacterium pseudoshottsii</name>
    <dbReference type="NCBI Taxonomy" id="265949"/>
    <lineage>
        <taxon>Bacteria</taxon>
        <taxon>Bacillati</taxon>
        <taxon>Actinomycetota</taxon>
        <taxon>Actinomycetes</taxon>
        <taxon>Mycobacteriales</taxon>
        <taxon>Mycobacteriaceae</taxon>
        <taxon>Mycobacterium</taxon>
        <taxon>Mycobacterium ulcerans group</taxon>
    </lineage>
</organism>